<accession>A0ABR7GF41</accession>
<dbReference type="EC" id="2.7.7.62" evidence="9"/>
<evidence type="ECO:0000256" key="15">
    <source>
        <dbReference type="ARBA" id="ARBA00023134"/>
    </source>
</evidence>
<evidence type="ECO:0000256" key="2">
    <source>
        <dbReference type="ARBA" id="ARBA00000711"/>
    </source>
</evidence>
<comment type="catalytic activity">
    <reaction evidence="2">
        <text>adenosylcob(III)inamide phosphate + GTP + H(+) = adenosylcob(III)inamide-GDP + diphosphate</text>
        <dbReference type="Rhea" id="RHEA:22712"/>
        <dbReference type="ChEBI" id="CHEBI:15378"/>
        <dbReference type="ChEBI" id="CHEBI:33019"/>
        <dbReference type="ChEBI" id="CHEBI:37565"/>
        <dbReference type="ChEBI" id="CHEBI:58502"/>
        <dbReference type="ChEBI" id="CHEBI:60487"/>
        <dbReference type="EC" id="2.7.7.62"/>
    </reaction>
</comment>
<gene>
    <name evidence="18" type="ORF">H8R94_02160</name>
</gene>
<keyword evidence="18" id="KW-0548">Nucleotidyltransferase</keyword>
<comment type="caution">
    <text evidence="18">The sequence shown here is derived from an EMBL/GenBank/DDBJ whole genome shotgun (WGS) entry which is preliminary data.</text>
</comment>
<evidence type="ECO:0000256" key="10">
    <source>
        <dbReference type="ARBA" id="ARBA00022573"/>
    </source>
</evidence>
<dbReference type="Pfam" id="PF02283">
    <property type="entry name" value="CobU"/>
    <property type="match status" value="1"/>
</dbReference>
<protein>
    <recommendedName>
        <fullName evidence="16">Adenosylcobinamide kinase</fullName>
        <ecNumber evidence="8">2.7.1.156</ecNumber>
        <ecNumber evidence="9">2.7.7.62</ecNumber>
    </recommendedName>
    <alternativeName>
        <fullName evidence="17">Adenosylcobinamide-phosphate guanylyltransferase</fullName>
    </alternativeName>
</protein>
<comment type="function">
    <text evidence="4">Catalyzes ATP-dependent phosphorylation of adenosylcobinamide and addition of GMP to adenosylcobinamide phosphate.</text>
</comment>
<keyword evidence="14" id="KW-0067">ATP-binding</keyword>
<evidence type="ECO:0000256" key="17">
    <source>
        <dbReference type="ARBA" id="ARBA00030571"/>
    </source>
</evidence>
<evidence type="ECO:0000256" key="3">
    <source>
        <dbReference type="ARBA" id="ARBA00001522"/>
    </source>
</evidence>
<evidence type="ECO:0000256" key="13">
    <source>
        <dbReference type="ARBA" id="ARBA00022777"/>
    </source>
</evidence>
<name>A0ABR7GF41_9FIRM</name>
<keyword evidence="15" id="KW-0342">GTP-binding</keyword>
<organism evidence="18 19">
    <name type="scientific">Roseburia lenta</name>
    <dbReference type="NCBI Taxonomy" id="2763061"/>
    <lineage>
        <taxon>Bacteria</taxon>
        <taxon>Bacillati</taxon>
        <taxon>Bacillota</taxon>
        <taxon>Clostridia</taxon>
        <taxon>Lachnospirales</taxon>
        <taxon>Lachnospiraceae</taxon>
        <taxon>Roseburia</taxon>
    </lineage>
</organism>
<evidence type="ECO:0000256" key="5">
    <source>
        <dbReference type="ARBA" id="ARBA00004692"/>
    </source>
</evidence>
<comment type="pathway">
    <text evidence="6">Cofactor biosynthesis; adenosylcobalamin biosynthesis; adenosylcobalamin from cob(II)yrinate a,c-diamide: step 5/7.</text>
</comment>
<dbReference type="GO" id="GO:0016779">
    <property type="term" value="F:nucleotidyltransferase activity"/>
    <property type="evidence" value="ECO:0007669"/>
    <property type="project" value="UniProtKB-KW"/>
</dbReference>
<evidence type="ECO:0000256" key="16">
    <source>
        <dbReference type="ARBA" id="ARBA00029570"/>
    </source>
</evidence>
<comment type="catalytic activity">
    <reaction evidence="3">
        <text>adenosylcob(III)inamide + GTP = adenosylcob(III)inamide phosphate + GDP + H(+)</text>
        <dbReference type="Rhea" id="RHEA:15765"/>
        <dbReference type="ChEBI" id="CHEBI:2480"/>
        <dbReference type="ChEBI" id="CHEBI:15378"/>
        <dbReference type="ChEBI" id="CHEBI:37565"/>
        <dbReference type="ChEBI" id="CHEBI:58189"/>
        <dbReference type="ChEBI" id="CHEBI:58502"/>
        <dbReference type="EC" id="2.7.1.156"/>
    </reaction>
</comment>
<dbReference type="InterPro" id="IPR003203">
    <property type="entry name" value="CobU/CobP"/>
</dbReference>
<reference evidence="18 19" key="1">
    <citation type="submission" date="2020-08" db="EMBL/GenBank/DDBJ databases">
        <title>Genome public.</title>
        <authorList>
            <person name="Liu C."/>
            <person name="Sun Q."/>
        </authorList>
    </citation>
    <scope>NUCLEOTIDE SEQUENCE [LARGE SCALE GENOMIC DNA]</scope>
    <source>
        <strain evidence="18 19">NSJ-9</strain>
    </source>
</reference>
<comment type="similarity">
    <text evidence="7">Belongs to the CobU/CobP family.</text>
</comment>
<dbReference type="PANTHER" id="PTHR34848:SF1">
    <property type="entry name" value="BIFUNCTIONAL ADENOSYLCOBALAMIN BIOSYNTHESIS PROTEIN COBU"/>
    <property type="match status" value="1"/>
</dbReference>
<evidence type="ECO:0000256" key="14">
    <source>
        <dbReference type="ARBA" id="ARBA00022840"/>
    </source>
</evidence>
<evidence type="ECO:0000256" key="7">
    <source>
        <dbReference type="ARBA" id="ARBA00007490"/>
    </source>
</evidence>
<evidence type="ECO:0000256" key="8">
    <source>
        <dbReference type="ARBA" id="ARBA00012016"/>
    </source>
</evidence>
<comment type="pathway">
    <text evidence="5">Cofactor biosynthesis; adenosylcobalamin biosynthesis; adenosylcobalamin from cob(II)yrinate a,c-diamide: step 6/7.</text>
</comment>
<keyword evidence="13 18" id="KW-0418">Kinase</keyword>
<dbReference type="Proteomes" id="UP000643810">
    <property type="component" value="Unassembled WGS sequence"/>
</dbReference>
<dbReference type="EMBL" id="JACOPG010000001">
    <property type="protein sequence ID" value="MBC5685426.1"/>
    <property type="molecule type" value="Genomic_DNA"/>
</dbReference>
<dbReference type="RefSeq" id="WP_186853746.1">
    <property type="nucleotide sequence ID" value="NZ_JACOPG010000001.1"/>
</dbReference>
<dbReference type="PIRSF" id="PIRSF006135">
    <property type="entry name" value="CobU"/>
    <property type="match status" value="1"/>
</dbReference>
<dbReference type="EC" id="2.7.1.156" evidence="8"/>
<keyword evidence="11" id="KW-0808">Transferase</keyword>
<evidence type="ECO:0000256" key="9">
    <source>
        <dbReference type="ARBA" id="ARBA00012523"/>
    </source>
</evidence>
<proteinExistence type="inferred from homology"/>
<dbReference type="Gene3D" id="3.40.50.300">
    <property type="entry name" value="P-loop containing nucleotide triphosphate hydrolases"/>
    <property type="match status" value="1"/>
</dbReference>
<dbReference type="InterPro" id="IPR027417">
    <property type="entry name" value="P-loop_NTPase"/>
</dbReference>
<keyword evidence="19" id="KW-1185">Reference proteome</keyword>
<evidence type="ECO:0000256" key="1">
    <source>
        <dbReference type="ARBA" id="ARBA00000312"/>
    </source>
</evidence>
<evidence type="ECO:0000256" key="11">
    <source>
        <dbReference type="ARBA" id="ARBA00022679"/>
    </source>
</evidence>
<dbReference type="CDD" id="cd00544">
    <property type="entry name" value="CobU"/>
    <property type="match status" value="1"/>
</dbReference>
<dbReference type="SUPFAM" id="SSF52540">
    <property type="entry name" value="P-loop containing nucleoside triphosphate hydrolases"/>
    <property type="match status" value="1"/>
</dbReference>
<dbReference type="GO" id="GO:0016301">
    <property type="term" value="F:kinase activity"/>
    <property type="evidence" value="ECO:0007669"/>
    <property type="project" value="UniProtKB-KW"/>
</dbReference>
<evidence type="ECO:0000313" key="19">
    <source>
        <dbReference type="Proteomes" id="UP000643810"/>
    </source>
</evidence>
<keyword evidence="12" id="KW-0547">Nucleotide-binding</keyword>
<sequence length="186" mass="20491">MIVFVIGGSGSGKSAYAEKRLLAMEAEKKHYIATMRVFDEEGKKRVEKHRTMRREKGFLTIEKPIDLGEIALDAGDAWMLECVSNLLANEMFTEEGIRDEKETVDKILKDIGSLIEQTADGVIVSNNIFEDGENYDDAMASYIKALGGINQALAAMADEVIEVVVGIPVTLKSQQEESEGGQICEK</sequence>
<evidence type="ECO:0000256" key="12">
    <source>
        <dbReference type="ARBA" id="ARBA00022741"/>
    </source>
</evidence>
<keyword evidence="10" id="KW-0169">Cobalamin biosynthesis</keyword>
<dbReference type="PANTHER" id="PTHR34848">
    <property type="match status" value="1"/>
</dbReference>
<evidence type="ECO:0000256" key="4">
    <source>
        <dbReference type="ARBA" id="ARBA00003889"/>
    </source>
</evidence>
<evidence type="ECO:0000313" key="18">
    <source>
        <dbReference type="EMBL" id="MBC5685426.1"/>
    </source>
</evidence>
<comment type="catalytic activity">
    <reaction evidence="1">
        <text>adenosylcob(III)inamide + ATP = adenosylcob(III)inamide phosphate + ADP + H(+)</text>
        <dbReference type="Rhea" id="RHEA:15769"/>
        <dbReference type="ChEBI" id="CHEBI:2480"/>
        <dbReference type="ChEBI" id="CHEBI:15378"/>
        <dbReference type="ChEBI" id="CHEBI:30616"/>
        <dbReference type="ChEBI" id="CHEBI:58502"/>
        <dbReference type="ChEBI" id="CHEBI:456216"/>
        <dbReference type="EC" id="2.7.1.156"/>
    </reaction>
</comment>
<evidence type="ECO:0000256" key="6">
    <source>
        <dbReference type="ARBA" id="ARBA00005159"/>
    </source>
</evidence>